<dbReference type="EMBL" id="MWSK01000002">
    <property type="protein sequence ID" value="OXS79098.1"/>
    <property type="molecule type" value="Genomic_DNA"/>
</dbReference>
<evidence type="ECO:0000256" key="1">
    <source>
        <dbReference type="ARBA" id="ARBA00004196"/>
    </source>
</evidence>
<dbReference type="InterPro" id="IPR036439">
    <property type="entry name" value="Dockerin_dom_sf"/>
</dbReference>
<comment type="subcellular location">
    <subcellularLocation>
        <location evidence="1">Cell envelope</location>
    </subcellularLocation>
</comment>
<dbReference type="SUPFAM" id="SSF63446">
    <property type="entry name" value="Type I dockerin domain"/>
    <property type="match status" value="1"/>
</dbReference>
<evidence type="ECO:0000259" key="2">
    <source>
        <dbReference type="PROSITE" id="PS51766"/>
    </source>
</evidence>
<dbReference type="InterPro" id="IPR013378">
    <property type="entry name" value="InlB-like_B-rpt"/>
</dbReference>
<dbReference type="Pfam" id="PF09479">
    <property type="entry name" value="Flg_new"/>
    <property type="match status" value="1"/>
</dbReference>
<protein>
    <recommendedName>
        <fullName evidence="2">Dockerin domain-containing protein</fullName>
    </recommendedName>
</protein>
<reference evidence="4" key="1">
    <citation type="submission" date="2017-03" db="EMBL/GenBank/DDBJ databases">
        <title>Bacillus sp. V-88(T) DSM27956, whole genome shotgun sequencing project.</title>
        <authorList>
            <person name="Dastager S.G."/>
            <person name="Neurgaonkar P.S."/>
            <person name="Dharne M.S."/>
        </authorList>
    </citation>
    <scope>NUCLEOTIDE SEQUENCE [LARGE SCALE GENOMIC DNA]</scope>
    <source>
        <strain evidence="4">DSM 25145</strain>
    </source>
</reference>
<dbReference type="Gene3D" id="2.60.40.4270">
    <property type="entry name" value="Listeria-Bacteroides repeat domain"/>
    <property type="match status" value="1"/>
</dbReference>
<dbReference type="PROSITE" id="PS51766">
    <property type="entry name" value="DOCKERIN"/>
    <property type="match status" value="1"/>
</dbReference>
<sequence>MCIGAVLLLTGVQTAEAISPTTISFSSNEEAVWVDGIAEDGDGGSDNIQDFTLQFYNISDTSGTLIEKQLVHGDSFLDDGFVALSSYEENLSNNGWTGMGMTSPDGSEFQLNSFFYSNYGEGASIEIQVKGYRDHQEVAEASFHTDHRVNEFESKNVELDETFDNVDTVFLYSERASWHGINHIAVDEPVSNFTVTFDANGASAGTAPDSMSGKAGASITLPGKETLVKNGFTFVGWNTAASGSGTAHEEGAAFTIGASNETLYAHWFLTGDGNGDGKVTSADALMVYQAIANKTKLTAIQKKVLDLNSDGQVNAIDANLIMKAAVGK</sequence>
<dbReference type="NCBIfam" id="TIGR02543">
    <property type="entry name" value="List_Bact_rpt"/>
    <property type="match status" value="1"/>
</dbReference>
<gene>
    <name evidence="3" type="ORF">B1B05_04785</name>
</gene>
<proteinExistence type="predicted"/>
<dbReference type="Proteomes" id="UP000215545">
    <property type="component" value="Unassembled WGS sequence"/>
</dbReference>
<dbReference type="Pfam" id="PF00404">
    <property type="entry name" value="Dockerin_1"/>
    <property type="match status" value="1"/>
</dbReference>
<dbReference type="InterPro" id="IPR016134">
    <property type="entry name" value="Dockerin_dom"/>
</dbReference>
<name>A0ABX4EBH4_9BACI</name>
<feature type="domain" description="Dockerin" evidence="2">
    <location>
        <begin position="266"/>
        <end position="328"/>
    </location>
</feature>
<evidence type="ECO:0000313" key="4">
    <source>
        <dbReference type="Proteomes" id="UP000215545"/>
    </source>
</evidence>
<dbReference type="Gene3D" id="1.10.1330.10">
    <property type="entry name" value="Dockerin domain"/>
    <property type="match status" value="1"/>
</dbReference>
<evidence type="ECO:0000313" key="3">
    <source>
        <dbReference type="EMBL" id="OXS79098.1"/>
    </source>
</evidence>
<keyword evidence="4" id="KW-1185">Reference proteome</keyword>
<organism evidence="3 4">
    <name type="scientific">Domibacillus enclensis</name>
    <dbReference type="NCBI Taxonomy" id="1017273"/>
    <lineage>
        <taxon>Bacteria</taxon>
        <taxon>Bacillati</taxon>
        <taxon>Bacillota</taxon>
        <taxon>Bacilli</taxon>
        <taxon>Bacillales</taxon>
        <taxon>Bacillaceae</taxon>
        <taxon>Domibacillus</taxon>
    </lineage>
</organism>
<accession>A0ABX4EBH4</accession>
<dbReference type="CDD" id="cd14256">
    <property type="entry name" value="Dockerin_I"/>
    <property type="match status" value="1"/>
</dbReference>
<comment type="caution">
    <text evidence="3">The sequence shown here is derived from an EMBL/GenBank/DDBJ whole genome shotgun (WGS) entry which is preliminary data.</text>
</comment>
<dbReference type="InterPro" id="IPR042229">
    <property type="entry name" value="Listeria/Bacterioides_rpt_sf"/>
</dbReference>
<dbReference type="InterPro" id="IPR002105">
    <property type="entry name" value="Dockerin_1_rpt"/>
</dbReference>